<name>A0A0V0GW25_SOLCH</name>
<accession>A0A0V0GW25</accession>
<organism evidence="1">
    <name type="scientific">Solanum chacoense</name>
    <name type="common">Chaco potato</name>
    <dbReference type="NCBI Taxonomy" id="4108"/>
    <lineage>
        <taxon>Eukaryota</taxon>
        <taxon>Viridiplantae</taxon>
        <taxon>Streptophyta</taxon>
        <taxon>Embryophyta</taxon>
        <taxon>Tracheophyta</taxon>
        <taxon>Spermatophyta</taxon>
        <taxon>Magnoliopsida</taxon>
        <taxon>eudicotyledons</taxon>
        <taxon>Gunneridae</taxon>
        <taxon>Pentapetalae</taxon>
        <taxon>asterids</taxon>
        <taxon>lamiids</taxon>
        <taxon>Solanales</taxon>
        <taxon>Solanaceae</taxon>
        <taxon>Solanoideae</taxon>
        <taxon>Solaneae</taxon>
        <taxon>Solanum</taxon>
    </lineage>
</organism>
<dbReference type="Pfam" id="PF20431">
    <property type="entry name" value="E_motif"/>
    <property type="match status" value="1"/>
</dbReference>
<evidence type="ECO:0000313" key="1">
    <source>
        <dbReference type="EMBL" id="JAP12399.1"/>
    </source>
</evidence>
<protein>
    <submittedName>
        <fullName evidence="1">Putative ovule protein</fullName>
    </submittedName>
</protein>
<dbReference type="Pfam" id="PF20430">
    <property type="entry name" value="Eplus_motif"/>
    <property type="match status" value="1"/>
</dbReference>
<dbReference type="EMBL" id="GEDG01029663">
    <property type="protein sequence ID" value="JAP12399.1"/>
    <property type="molecule type" value="Transcribed_RNA"/>
</dbReference>
<proteinExistence type="predicted"/>
<dbReference type="AlphaFoldDB" id="A0A0V0GW25"/>
<dbReference type="InterPro" id="IPR046848">
    <property type="entry name" value="E_motif"/>
</dbReference>
<sequence>MWKEVAEMRKVMRYGGLKKEPGCSWIEIKSVLHMFLVGDKAHPRCNEIYENLDTLISEMKRVSHILDNEFLFSCEATEDEHQHPFPECRVSLFRPIQLEPISGCDGGMQGKEPLLHVDPRKSLGILSCMCWLIPGLHLNISSLPNDMHTPWRTLSIFSDNSTV</sequence>
<reference evidence="1" key="1">
    <citation type="submission" date="2015-12" db="EMBL/GenBank/DDBJ databases">
        <title>Gene expression during late stages of embryo sac development: a critical building block for successful pollen-pistil interactions.</title>
        <authorList>
            <person name="Liu Y."/>
            <person name="Joly V."/>
            <person name="Sabar M."/>
            <person name="Matton D.P."/>
        </authorList>
    </citation>
    <scope>NUCLEOTIDE SEQUENCE</scope>
</reference>
<dbReference type="InterPro" id="IPR046849">
    <property type="entry name" value="E2_motif"/>
</dbReference>